<keyword evidence="4 6" id="KW-0472">Membrane</keyword>
<evidence type="ECO:0000256" key="7">
    <source>
        <dbReference type="SAM" id="SignalP"/>
    </source>
</evidence>
<feature type="region of interest" description="Disordered" evidence="5">
    <location>
        <begin position="338"/>
        <end position="361"/>
    </location>
</feature>
<comment type="subcellular location">
    <subcellularLocation>
        <location evidence="1">Membrane</location>
        <topology evidence="1">Multi-pass membrane protein</topology>
    </subcellularLocation>
</comment>
<feature type="domain" description="G-protein coupled receptors family 2 profile 2" evidence="8">
    <location>
        <begin position="1"/>
        <end position="219"/>
    </location>
</feature>
<dbReference type="PROSITE" id="PS00650">
    <property type="entry name" value="G_PROTEIN_RECEP_F2_2"/>
    <property type="match status" value="1"/>
</dbReference>
<reference evidence="9 10" key="1">
    <citation type="submission" date="2024-05" db="EMBL/GenBank/DDBJ databases">
        <title>Culex pipiens pipiens assembly and annotation.</title>
        <authorList>
            <person name="Alout H."/>
            <person name="Durand T."/>
        </authorList>
    </citation>
    <scope>NUCLEOTIDE SEQUENCE [LARGE SCALE GENOMIC DNA]</scope>
    <source>
        <strain evidence="9">HA-2024</strain>
        <tissue evidence="9">Whole body</tissue>
    </source>
</reference>
<evidence type="ECO:0000256" key="3">
    <source>
        <dbReference type="ARBA" id="ARBA00022989"/>
    </source>
</evidence>
<feature type="chain" id="PRO_5044832948" description="G-protein coupled receptors family 2 profile 2 domain-containing protein" evidence="7">
    <location>
        <begin position="24"/>
        <end position="361"/>
    </location>
</feature>
<feature type="non-terminal residue" evidence="9">
    <location>
        <position position="361"/>
    </location>
</feature>
<dbReference type="Proteomes" id="UP001562425">
    <property type="component" value="Unassembled WGS sequence"/>
</dbReference>
<dbReference type="InterPro" id="IPR017983">
    <property type="entry name" value="GPCR_2_secretin-like_CS"/>
</dbReference>
<evidence type="ECO:0000313" key="10">
    <source>
        <dbReference type="Proteomes" id="UP001562425"/>
    </source>
</evidence>
<dbReference type="PROSITE" id="PS50261">
    <property type="entry name" value="G_PROTEIN_RECEP_F2_4"/>
    <property type="match status" value="1"/>
</dbReference>
<evidence type="ECO:0000256" key="4">
    <source>
        <dbReference type="ARBA" id="ARBA00023136"/>
    </source>
</evidence>
<proteinExistence type="predicted"/>
<protein>
    <recommendedName>
        <fullName evidence="8">G-protein coupled receptors family 2 profile 2 domain-containing protein</fullName>
    </recommendedName>
</protein>
<feature type="transmembrane region" description="Helical" evidence="6">
    <location>
        <begin position="116"/>
        <end position="143"/>
    </location>
</feature>
<organism evidence="9 10">
    <name type="scientific">Culex pipiens pipiens</name>
    <name type="common">Northern house mosquito</name>
    <dbReference type="NCBI Taxonomy" id="38569"/>
    <lineage>
        <taxon>Eukaryota</taxon>
        <taxon>Metazoa</taxon>
        <taxon>Ecdysozoa</taxon>
        <taxon>Arthropoda</taxon>
        <taxon>Hexapoda</taxon>
        <taxon>Insecta</taxon>
        <taxon>Pterygota</taxon>
        <taxon>Neoptera</taxon>
        <taxon>Endopterygota</taxon>
        <taxon>Diptera</taxon>
        <taxon>Nematocera</taxon>
        <taxon>Culicoidea</taxon>
        <taxon>Culicidae</taxon>
        <taxon>Culicinae</taxon>
        <taxon>Culicini</taxon>
        <taxon>Culex</taxon>
        <taxon>Culex</taxon>
    </lineage>
</organism>
<name>A0ABD1DGL3_CULPP</name>
<keyword evidence="10" id="KW-1185">Reference proteome</keyword>
<evidence type="ECO:0000256" key="5">
    <source>
        <dbReference type="SAM" id="MobiDB-lite"/>
    </source>
</evidence>
<evidence type="ECO:0000256" key="1">
    <source>
        <dbReference type="ARBA" id="ARBA00004141"/>
    </source>
</evidence>
<feature type="signal peptide" evidence="7">
    <location>
        <begin position="1"/>
        <end position="23"/>
    </location>
</feature>
<dbReference type="PANTHER" id="PTHR45620:SF32">
    <property type="entry name" value="DIURETIC HORMONE 31 RECEPTOR, ISOFORM C"/>
    <property type="match status" value="1"/>
</dbReference>
<dbReference type="SUPFAM" id="SSF81321">
    <property type="entry name" value="Family A G protein-coupled receptor-like"/>
    <property type="match status" value="1"/>
</dbReference>
<dbReference type="InterPro" id="IPR000832">
    <property type="entry name" value="GPCR_2_secretin-like"/>
</dbReference>
<dbReference type="PRINTS" id="PR00249">
    <property type="entry name" value="GPCRSECRETIN"/>
</dbReference>
<dbReference type="Pfam" id="PF00002">
    <property type="entry name" value="7tm_2"/>
    <property type="match status" value="1"/>
</dbReference>
<dbReference type="AlphaFoldDB" id="A0ABD1DGL3"/>
<evidence type="ECO:0000256" key="6">
    <source>
        <dbReference type="SAM" id="Phobius"/>
    </source>
</evidence>
<feature type="transmembrane region" description="Helical" evidence="6">
    <location>
        <begin position="77"/>
        <end position="96"/>
    </location>
</feature>
<accession>A0ABD1DGL3</accession>
<feature type="transmembrane region" description="Helical" evidence="6">
    <location>
        <begin position="201"/>
        <end position="224"/>
    </location>
</feature>
<comment type="caution">
    <text evidence="9">The sequence shown here is derived from an EMBL/GenBank/DDBJ whole genome shotgun (WGS) entry which is preliminary data.</text>
</comment>
<dbReference type="InterPro" id="IPR017981">
    <property type="entry name" value="GPCR_2-like_7TM"/>
</dbReference>
<dbReference type="InterPro" id="IPR050332">
    <property type="entry name" value="GPCR_2"/>
</dbReference>
<evidence type="ECO:0000259" key="8">
    <source>
        <dbReference type="PROSITE" id="PS50261"/>
    </source>
</evidence>
<evidence type="ECO:0000256" key="2">
    <source>
        <dbReference type="ARBA" id="ARBA00022692"/>
    </source>
</evidence>
<keyword evidence="7" id="KW-0732">Signal</keyword>
<dbReference type="GO" id="GO:0016020">
    <property type="term" value="C:membrane"/>
    <property type="evidence" value="ECO:0007669"/>
    <property type="project" value="UniProtKB-SubCell"/>
</dbReference>
<feature type="region of interest" description="Disordered" evidence="5">
    <location>
        <begin position="258"/>
        <end position="278"/>
    </location>
</feature>
<dbReference type="PANTHER" id="PTHR45620">
    <property type="entry name" value="PDF RECEPTOR-LIKE PROTEIN-RELATED"/>
    <property type="match status" value="1"/>
</dbReference>
<evidence type="ECO:0000313" key="9">
    <source>
        <dbReference type="EMBL" id="KAL1398687.1"/>
    </source>
</evidence>
<sequence>MNLFASFATNNTLWLLWYRMVLADPEVLSFNGSPCITLHLVLHYFLITNYAWMLCEGFYLHTVLVSAFVSEKKLVKWLVVLGWTVPACVIVLYGVLRGSYGTDEDVTLCWMTESSYGMVFIVPVCISMLLNLLFLCNIVRVVLLKMRAPAGPQGSGPSRTILQAFRATLLLVPLLGLQYMLTPFRPDPGHPYERVYETISAFTASFQGLFVAVLFCFFNGEVIAQVKRKWRTVFLRTRTNSYTATQVSFYPRSNSVVPPRLSPSDSTTLNHDPVPRSSPKVVQVLDPKESNGSSVVVVTTAAAKIKDLEEGLQSWRRGSIECRHVKLPLLESVESNGVDGGGGNGHHLRAAVGPAPADEIL</sequence>
<feature type="transmembrane region" description="Helical" evidence="6">
    <location>
        <begin position="164"/>
        <end position="181"/>
    </location>
</feature>
<feature type="transmembrane region" description="Helical" evidence="6">
    <location>
        <begin position="50"/>
        <end position="70"/>
    </location>
</feature>
<dbReference type="Gene3D" id="1.20.1070.10">
    <property type="entry name" value="Rhodopsin 7-helix transmembrane proteins"/>
    <property type="match status" value="1"/>
</dbReference>
<gene>
    <name evidence="9" type="ORF">pipiens_000205</name>
</gene>
<dbReference type="EMBL" id="JBEHCU010005809">
    <property type="protein sequence ID" value="KAL1398687.1"/>
    <property type="molecule type" value="Genomic_DNA"/>
</dbReference>
<keyword evidence="2 6" id="KW-0812">Transmembrane</keyword>
<keyword evidence="3 6" id="KW-1133">Transmembrane helix</keyword>